<organism evidence="2 3">
    <name type="scientific">Rothia terrae</name>
    <dbReference type="NCBI Taxonomy" id="396015"/>
    <lineage>
        <taxon>Bacteria</taxon>
        <taxon>Bacillati</taxon>
        <taxon>Actinomycetota</taxon>
        <taxon>Actinomycetes</taxon>
        <taxon>Micrococcales</taxon>
        <taxon>Micrococcaceae</taxon>
        <taxon>Rothia</taxon>
    </lineage>
</organism>
<sequence>MAKWVDIDPKSPTDSLKKLLADTRNKQTVPHGVKVAGSDERVVFYDSSDTARVWDGDTIAAYDKRIQDAQEQIKITGDSLHNTEQNLAGASERIKAVEGATTPVAIGDTAAAQINDRQLLVGRDAILTGTVDIAQLNVTGEMSAEIARFMSVESKKLVVTEDAIMNRVTVIQDIVTPQLIAQKIDVKNLGAQLVTAGALQTDSAANRGVKISNSGMLAYNDAGTLTMRLDGKDNYLVGNLSTSGDAQTGINLVHKGNVAGVELFSPTRASDSSLLYSHGAMWYTTPGFPPDLRGLSIFATDKSAVQSGDPGIMLRPAMGIGFQGRFSPFGSAFKSGSYTHSGLDANNYFTFRGTFAGSLTAGTQACVLISVVTANKNEMSWGISNDGATGFDGLIKNMTPRATGTVWVKWVAFAI</sequence>
<dbReference type="GeneID" id="96623703"/>
<protein>
    <submittedName>
        <fullName evidence="2">Uncharacterized protein</fullName>
    </submittedName>
</protein>
<evidence type="ECO:0000256" key="1">
    <source>
        <dbReference type="SAM" id="Coils"/>
    </source>
</evidence>
<dbReference type="AlphaFoldDB" id="A0A7H2BGB9"/>
<name>A0A7H2BGB9_9MICC</name>
<accession>A0A7H2BGB9</accession>
<evidence type="ECO:0000313" key="2">
    <source>
        <dbReference type="EMBL" id="QNV38715.1"/>
    </source>
</evidence>
<reference evidence="2 3" key="1">
    <citation type="submission" date="2020-09" db="EMBL/GenBank/DDBJ databases">
        <title>Investigation of environmental microbes.</title>
        <authorList>
            <person name="Ou Y."/>
            <person name="Kang Q."/>
        </authorList>
    </citation>
    <scope>NUCLEOTIDE SEQUENCE [LARGE SCALE GENOMIC DNA]</scope>
    <source>
        <strain evidence="2 3">KJZ-14</strain>
    </source>
</reference>
<proteinExistence type="predicted"/>
<dbReference type="RefSeq" id="WP_190725311.1">
    <property type="nucleotide sequence ID" value="NZ_CP061539.1"/>
</dbReference>
<dbReference type="Proteomes" id="UP000516404">
    <property type="component" value="Chromosome"/>
</dbReference>
<keyword evidence="3" id="KW-1185">Reference proteome</keyword>
<keyword evidence="1" id="KW-0175">Coiled coil</keyword>
<dbReference type="EMBL" id="CP061539">
    <property type="protein sequence ID" value="QNV38715.1"/>
    <property type="molecule type" value="Genomic_DNA"/>
</dbReference>
<feature type="coiled-coil region" evidence="1">
    <location>
        <begin position="66"/>
        <end position="100"/>
    </location>
</feature>
<dbReference type="KEGG" id="rter:IDM49_05600"/>
<evidence type="ECO:0000313" key="3">
    <source>
        <dbReference type="Proteomes" id="UP000516404"/>
    </source>
</evidence>
<gene>
    <name evidence="2" type="ORF">IDM49_05600</name>
</gene>